<keyword evidence="2" id="KW-1185">Reference proteome</keyword>
<proteinExistence type="predicted"/>
<dbReference type="EMBL" id="CM042050">
    <property type="protein sequence ID" value="KAI3734695.1"/>
    <property type="molecule type" value="Genomic_DNA"/>
</dbReference>
<comment type="caution">
    <text evidence="1">The sequence shown here is derived from an EMBL/GenBank/DDBJ whole genome shotgun (WGS) entry which is preliminary data.</text>
</comment>
<accession>A0ACB9CK91</accession>
<reference evidence="1 2" key="2">
    <citation type="journal article" date="2022" name="Mol. Ecol. Resour.">
        <title>The genomes of chicory, endive, great burdock and yacon provide insights into Asteraceae paleo-polyploidization history and plant inulin production.</title>
        <authorList>
            <person name="Fan W."/>
            <person name="Wang S."/>
            <person name="Wang H."/>
            <person name="Wang A."/>
            <person name="Jiang F."/>
            <person name="Liu H."/>
            <person name="Zhao H."/>
            <person name="Xu D."/>
            <person name="Zhang Y."/>
        </authorList>
    </citation>
    <scope>NUCLEOTIDE SEQUENCE [LARGE SCALE GENOMIC DNA]</scope>
    <source>
        <strain evidence="2">cv. Niubang</strain>
    </source>
</reference>
<dbReference type="Proteomes" id="UP001055879">
    <property type="component" value="Linkage Group LG04"/>
</dbReference>
<name>A0ACB9CK91_ARCLA</name>
<protein>
    <submittedName>
        <fullName evidence="1">Uncharacterized protein</fullName>
    </submittedName>
</protein>
<sequence>MEDSSVYDSKTNVIIGDKPKVEGNAKGNMRSSGRKTLADISNVPQQFSASNQDNKLRPSSAAIREYIKQLQKENSALMKLLADKNRSIELNGAEVHKLRVTLQKVQQQNLQLAQSNSQMLAQKAMKHDLGCKDGLIIAKTLELEGNPKTRIFQVNDSQNDKVTEPEETEACTVAESDDNKHYNTSRMHKSKSLVPSDKKVQDNEVGKARRLQTRRQSSRFKLDEQKPTKNSFKIENVDDLPSCPLLIDDKSCNPMPLSFKKEGDSVEDYKPQEQRKTSLSRPLRETAKKVQSYKEININVKMRRSQ</sequence>
<reference evidence="2" key="1">
    <citation type="journal article" date="2022" name="Mol. Ecol. Resour.">
        <title>The genomes of chicory, endive, great burdock and yacon provide insights into Asteraceae palaeo-polyploidization history and plant inulin production.</title>
        <authorList>
            <person name="Fan W."/>
            <person name="Wang S."/>
            <person name="Wang H."/>
            <person name="Wang A."/>
            <person name="Jiang F."/>
            <person name="Liu H."/>
            <person name="Zhao H."/>
            <person name="Xu D."/>
            <person name="Zhang Y."/>
        </authorList>
    </citation>
    <scope>NUCLEOTIDE SEQUENCE [LARGE SCALE GENOMIC DNA]</scope>
    <source>
        <strain evidence="2">cv. Niubang</strain>
    </source>
</reference>
<evidence type="ECO:0000313" key="2">
    <source>
        <dbReference type="Proteomes" id="UP001055879"/>
    </source>
</evidence>
<organism evidence="1 2">
    <name type="scientific">Arctium lappa</name>
    <name type="common">Greater burdock</name>
    <name type="synonym">Lappa major</name>
    <dbReference type="NCBI Taxonomy" id="4217"/>
    <lineage>
        <taxon>Eukaryota</taxon>
        <taxon>Viridiplantae</taxon>
        <taxon>Streptophyta</taxon>
        <taxon>Embryophyta</taxon>
        <taxon>Tracheophyta</taxon>
        <taxon>Spermatophyta</taxon>
        <taxon>Magnoliopsida</taxon>
        <taxon>eudicotyledons</taxon>
        <taxon>Gunneridae</taxon>
        <taxon>Pentapetalae</taxon>
        <taxon>asterids</taxon>
        <taxon>campanulids</taxon>
        <taxon>Asterales</taxon>
        <taxon>Asteraceae</taxon>
        <taxon>Carduoideae</taxon>
        <taxon>Cardueae</taxon>
        <taxon>Arctiinae</taxon>
        <taxon>Arctium</taxon>
    </lineage>
</organism>
<gene>
    <name evidence="1" type="ORF">L6452_14170</name>
</gene>
<evidence type="ECO:0000313" key="1">
    <source>
        <dbReference type="EMBL" id="KAI3734695.1"/>
    </source>
</evidence>